<dbReference type="AlphaFoldDB" id="A0AAJ7UAQ9"/>
<evidence type="ECO:0000313" key="5">
    <source>
        <dbReference type="RefSeq" id="XP_032832993.1"/>
    </source>
</evidence>
<dbReference type="Pfam" id="PF01436">
    <property type="entry name" value="NHL"/>
    <property type="match status" value="2"/>
</dbReference>
<feature type="repeat" description="NHL" evidence="2">
    <location>
        <begin position="515"/>
        <end position="558"/>
    </location>
</feature>
<feature type="repeat" description="NHL" evidence="2">
    <location>
        <begin position="469"/>
        <end position="512"/>
    </location>
</feature>
<accession>A0AAJ7UAQ9</accession>
<feature type="region of interest" description="Disordered" evidence="3">
    <location>
        <begin position="131"/>
        <end position="167"/>
    </location>
</feature>
<feature type="region of interest" description="Disordered" evidence="3">
    <location>
        <begin position="1"/>
        <end position="33"/>
    </location>
</feature>
<dbReference type="GO" id="GO:0000209">
    <property type="term" value="P:protein polyubiquitination"/>
    <property type="evidence" value="ECO:0007669"/>
    <property type="project" value="TreeGrafter"/>
</dbReference>
<feature type="repeat" description="NHL" evidence="2">
    <location>
        <begin position="559"/>
        <end position="603"/>
    </location>
</feature>
<sequence length="605" mass="64405">MERHFEDPSAGPPWEGDPWGGAPEGIWGTPGHEEDIEDEAVVLSAHLERINSRFSELQEGVRAAALATRRAEEARDSARSSLAASKERALGAVAQRWGELGERIEEEHARVQRALQEEMSRLSLALESLQVSSVPAPRHRAGIPAEPKTPPAGSQGPQGSQGSQGSRLHAETLDWSHLDLGPLLEAIATFGPHSEEERGRPARRGPLGLPVKTPRAPPEGTPRIGAPPRGRPGPSPSHSTPKATASPRGARSLPRSGARDPSPCTLGPKSPRPRAATPAGRVRVAGATQHAGARSDRDDHHQQHHHHQHQQHQHHQQREKEEEEEEADEDGLLFQFGSQGRGMGEFMNLQGVALTPSGRIVTADSGKHAVQVFLSTGEFLTQFGVRGRDPGQMVHPSGVAVRANGDLLVTDPETRSLNVYAPDGRHRSQLGVGLLQAPRGVCTTDSGLALVADNKACAVVALTAAGRVHAKFGGRAADLGRLRGPNYVALNSKGDVIVSDFLDHSVKVFSGGEFLFQFGGFGSAEGQLHGPTGVAVDPADNILVADWGNARIQVFNCVGAFKGVLAPSVHPLSCPQGLALSPEGTRLVVADTGNHCCKVYSYHQH</sequence>
<dbReference type="PANTHER" id="PTHR24104:SF57">
    <property type="entry name" value="BEE-MILK PROTEIN"/>
    <property type="match status" value="1"/>
</dbReference>
<reference evidence="5" key="1">
    <citation type="submission" date="2025-08" db="UniProtKB">
        <authorList>
            <consortium name="RefSeq"/>
        </authorList>
    </citation>
    <scope>IDENTIFICATION</scope>
    <source>
        <tissue evidence="5">Sperm</tissue>
    </source>
</reference>
<dbReference type="Proteomes" id="UP001318040">
    <property type="component" value="Chromosome 61"/>
</dbReference>
<dbReference type="Gene3D" id="2.120.10.30">
    <property type="entry name" value="TolB, C-terminal domain"/>
    <property type="match status" value="2"/>
</dbReference>
<dbReference type="PANTHER" id="PTHR24104">
    <property type="entry name" value="E3 UBIQUITIN-PROTEIN LIGASE NHLRC1-RELATED"/>
    <property type="match status" value="1"/>
</dbReference>
<feature type="region of interest" description="Disordered" evidence="3">
    <location>
        <begin position="191"/>
        <end position="329"/>
    </location>
</feature>
<protein>
    <submittedName>
        <fullName evidence="5">Tripartite motif-containing protein 3-like</fullName>
    </submittedName>
</protein>
<dbReference type="GO" id="GO:0043161">
    <property type="term" value="P:proteasome-mediated ubiquitin-dependent protein catabolic process"/>
    <property type="evidence" value="ECO:0007669"/>
    <property type="project" value="TreeGrafter"/>
</dbReference>
<feature type="repeat" description="NHL" evidence="2">
    <location>
        <begin position="380"/>
        <end position="423"/>
    </location>
</feature>
<keyword evidence="4" id="KW-1185">Reference proteome</keyword>
<dbReference type="PROSITE" id="PS51125">
    <property type="entry name" value="NHL"/>
    <property type="match status" value="5"/>
</dbReference>
<proteinExistence type="predicted"/>
<name>A0AAJ7UAQ9_PETMA</name>
<dbReference type="RefSeq" id="XP_032832993.1">
    <property type="nucleotide sequence ID" value="XM_032977102.1"/>
</dbReference>
<dbReference type="GO" id="GO:0061630">
    <property type="term" value="F:ubiquitin protein ligase activity"/>
    <property type="evidence" value="ECO:0007669"/>
    <property type="project" value="TreeGrafter"/>
</dbReference>
<dbReference type="InterPro" id="IPR050952">
    <property type="entry name" value="TRIM-NHL_E3_ligases"/>
</dbReference>
<feature type="compositionally biased region" description="Basic residues" evidence="3">
    <location>
        <begin position="302"/>
        <end position="317"/>
    </location>
</feature>
<evidence type="ECO:0000256" key="1">
    <source>
        <dbReference type="ARBA" id="ARBA00022737"/>
    </source>
</evidence>
<gene>
    <name evidence="5" type="primary">LOC116955780</name>
</gene>
<dbReference type="KEGG" id="pmrn:116955780"/>
<organism evidence="4 5">
    <name type="scientific">Petromyzon marinus</name>
    <name type="common">Sea lamprey</name>
    <dbReference type="NCBI Taxonomy" id="7757"/>
    <lineage>
        <taxon>Eukaryota</taxon>
        <taxon>Metazoa</taxon>
        <taxon>Chordata</taxon>
        <taxon>Craniata</taxon>
        <taxon>Vertebrata</taxon>
        <taxon>Cyclostomata</taxon>
        <taxon>Hyperoartia</taxon>
        <taxon>Petromyzontiformes</taxon>
        <taxon>Petromyzontidae</taxon>
        <taxon>Petromyzon</taxon>
    </lineage>
</organism>
<dbReference type="InterPro" id="IPR001258">
    <property type="entry name" value="NHL_repeat"/>
</dbReference>
<dbReference type="InterPro" id="IPR011042">
    <property type="entry name" value="6-blade_b-propeller_TolB-like"/>
</dbReference>
<feature type="repeat" description="NHL" evidence="2">
    <location>
        <begin position="333"/>
        <end position="376"/>
    </location>
</feature>
<evidence type="ECO:0000313" key="4">
    <source>
        <dbReference type="Proteomes" id="UP001318040"/>
    </source>
</evidence>
<evidence type="ECO:0000256" key="2">
    <source>
        <dbReference type="PROSITE-ProRule" id="PRU00504"/>
    </source>
</evidence>
<dbReference type="SUPFAM" id="SSF101898">
    <property type="entry name" value="NHL repeat"/>
    <property type="match status" value="1"/>
</dbReference>
<keyword evidence="1" id="KW-0677">Repeat</keyword>
<evidence type="ECO:0000256" key="3">
    <source>
        <dbReference type="SAM" id="MobiDB-lite"/>
    </source>
</evidence>
<feature type="compositionally biased region" description="Low complexity" evidence="3">
    <location>
        <begin position="153"/>
        <end position="166"/>
    </location>
</feature>